<reference evidence="3 4" key="1">
    <citation type="submission" date="2014-04" db="EMBL/GenBank/DDBJ databases">
        <authorList>
            <consortium name="DOE Joint Genome Institute"/>
            <person name="Kuo A."/>
            <person name="Kohler A."/>
            <person name="Costa M.D."/>
            <person name="Nagy L.G."/>
            <person name="Floudas D."/>
            <person name="Copeland A."/>
            <person name="Barry K.W."/>
            <person name="Cichocki N."/>
            <person name="Veneault-Fourrey C."/>
            <person name="LaButti K."/>
            <person name="Lindquist E.A."/>
            <person name="Lipzen A."/>
            <person name="Lundell T."/>
            <person name="Morin E."/>
            <person name="Murat C."/>
            <person name="Sun H."/>
            <person name="Tunlid A."/>
            <person name="Henrissat B."/>
            <person name="Grigoriev I.V."/>
            <person name="Hibbett D.S."/>
            <person name="Martin F."/>
            <person name="Nordberg H.P."/>
            <person name="Cantor M.N."/>
            <person name="Hua S.X."/>
        </authorList>
    </citation>
    <scope>NUCLEOTIDE SEQUENCE [LARGE SCALE GENOMIC DNA]</scope>
    <source>
        <strain evidence="3 4">Marx 270</strain>
    </source>
</reference>
<dbReference type="InParanoid" id="A0A0C3IFI5"/>
<dbReference type="HOGENOM" id="CLU_1482581_0_0_1"/>
<proteinExistence type="predicted"/>
<keyword evidence="4" id="KW-1185">Reference proteome</keyword>
<evidence type="ECO:0000256" key="1">
    <source>
        <dbReference type="SAM" id="MobiDB-lite"/>
    </source>
</evidence>
<feature type="compositionally biased region" description="Polar residues" evidence="1">
    <location>
        <begin position="119"/>
        <end position="131"/>
    </location>
</feature>
<keyword evidence="2" id="KW-0812">Transmembrane</keyword>
<dbReference type="OrthoDB" id="10375055at2759"/>
<protein>
    <submittedName>
        <fullName evidence="3">Uncharacterized protein</fullName>
    </submittedName>
</protein>
<organism evidence="3 4">
    <name type="scientific">Pisolithus tinctorius Marx 270</name>
    <dbReference type="NCBI Taxonomy" id="870435"/>
    <lineage>
        <taxon>Eukaryota</taxon>
        <taxon>Fungi</taxon>
        <taxon>Dikarya</taxon>
        <taxon>Basidiomycota</taxon>
        <taxon>Agaricomycotina</taxon>
        <taxon>Agaricomycetes</taxon>
        <taxon>Agaricomycetidae</taxon>
        <taxon>Boletales</taxon>
        <taxon>Sclerodermatineae</taxon>
        <taxon>Pisolithaceae</taxon>
        <taxon>Pisolithus</taxon>
    </lineage>
</organism>
<accession>A0A0C3IFI5</accession>
<evidence type="ECO:0000313" key="3">
    <source>
        <dbReference type="EMBL" id="KIN95787.1"/>
    </source>
</evidence>
<feature type="region of interest" description="Disordered" evidence="1">
    <location>
        <begin position="119"/>
        <end position="182"/>
    </location>
</feature>
<feature type="transmembrane region" description="Helical" evidence="2">
    <location>
        <begin position="77"/>
        <end position="99"/>
    </location>
</feature>
<reference evidence="4" key="2">
    <citation type="submission" date="2015-01" db="EMBL/GenBank/DDBJ databases">
        <title>Evolutionary Origins and Diversification of the Mycorrhizal Mutualists.</title>
        <authorList>
            <consortium name="DOE Joint Genome Institute"/>
            <consortium name="Mycorrhizal Genomics Consortium"/>
            <person name="Kohler A."/>
            <person name="Kuo A."/>
            <person name="Nagy L.G."/>
            <person name="Floudas D."/>
            <person name="Copeland A."/>
            <person name="Barry K.W."/>
            <person name="Cichocki N."/>
            <person name="Veneault-Fourrey C."/>
            <person name="LaButti K."/>
            <person name="Lindquist E.A."/>
            <person name="Lipzen A."/>
            <person name="Lundell T."/>
            <person name="Morin E."/>
            <person name="Murat C."/>
            <person name="Riley R."/>
            <person name="Ohm R."/>
            <person name="Sun H."/>
            <person name="Tunlid A."/>
            <person name="Henrissat B."/>
            <person name="Grigoriev I.V."/>
            <person name="Hibbett D.S."/>
            <person name="Martin F."/>
        </authorList>
    </citation>
    <scope>NUCLEOTIDE SEQUENCE [LARGE SCALE GENOMIC DNA]</scope>
    <source>
        <strain evidence="4">Marx 270</strain>
    </source>
</reference>
<name>A0A0C3IFI5_PISTI</name>
<dbReference type="AlphaFoldDB" id="A0A0C3IFI5"/>
<gene>
    <name evidence="3" type="ORF">M404DRAFT_1007158</name>
</gene>
<sequence>MNSPNYRYSKNIYIYPGKPGPPVVIGPPAPTVRRTYLRTCSTSLRPIPKSDYPMAPVQRRLRASRAVAMNMSAVVGAWPWIVGGLALVFVLFAVLCCIVRRRRRSATYFVAVSNANAMGSESGGPRNSSYVRPTRNHVPAMASAPGSTNCIPNDPMYQGHSNGPLPKDDAVPSTPPPAYHNP</sequence>
<dbReference type="EMBL" id="KN832060">
    <property type="protein sequence ID" value="KIN95787.1"/>
    <property type="molecule type" value="Genomic_DNA"/>
</dbReference>
<keyword evidence="2" id="KW-0472">Membrane</keyword>
<evidence type="ECO:0000256" key="2">
    <source>
        <dbReference type="SAM" id="Phobius"/>
    </source>
</evidence>
<evidence type="ECO:0000313" key="4">
    <source>
        <dbReference type="Proteomes" id="UP000054217"/>
    </source>
</evidence>
<keyword evidence="2" id="KW-1133">Transmembrane helix</keyword>
<dbReference type="Proteomes" id="UP000054217">
    <property type="component" value="Unassembled WGS sequence"/>
</dbReference>
<feature type="compositionally biased region" description="Pro residues" evidence="1">
    <location>
        <begin position="173"/>
        <end position="182"/>
    </location>
</feature>